<gene>
    <name evidence="7" type="ORF">ACFONC_09000</name>
</gene>
<dbReference type="Gene3D" id="3.40.80.10">
    <property type="entry name" value="Peptidoglycan recognition protein-like"/>
    <property type="match status" value="1"/>
</dbReference>
<dbReference type="Proteomes" id="UP001595705">
    <property type="component" value="Unassembled WGS sequence"/>
</dbReference>
<feature type="chain" id="PRO_5046949276" description="N-acetylmuramoyl-L-alanine amidase" evidence="5">
    <location>
        <begin position="23"/>
        <end position="255"/>
    </location>
</feature>
<accession>A0ABV7XM53</accession>
<dbReference type="PANTHER" id="PTHR30417:SF1">
    <property type="entry name" value="N-ACETYLMURAMOYL-L-ALANINE AMIDASE AMID"/>
    <property type="match status" value="1"/>
</dbReference>
<dbReference type="InterPro" id="IPR002502">
    <property type="entry name" value="Amidase_domain"/>
</dbReference>
<dbReference type="EMBL" id="JBHRYA010000007">
    <property type="protein sequence ID" value="MFC3716289.1"/>
    <property type="molecule type" value="Genomic_DNA"/>
</dbReference>
<keyword evidence="5" id="KW-0732">Signal</keyword>
<keyword evidence="3 7" id="KW-0378">Hydrolase</keyword>
<comment type="caution">
    <text evidence="7">The sequence shown here is derived from an EMBL/GenBank/DDBJ whole genome shotgun (WGS) entry which is preliminary data.</text>
</comment>
<name>A0ABV7XM53_9GAMM</name>
<dbReference type="SMART" id="SM00644">
    <property type="entry name" value="Ami_2"/>
    <property type="match status" value="1"/>
</dbReference>
<comment type="catalytic activity">
    <reaction evidence="1">
        <text>Hydrolyzes the link between N-acetylmuramoyl residues and L-amino acid residues in certain cell-wall glycopeptides.</text>
        <dbReference type="EC" id="3.5.1.28"/>
    </reaction>
</comment>
<dbReference type="InterPro" id="IPR051206">
    <property type="entry name" value="NAMLAA_amidase_2"/>
</dbReference>
<dbReference type="PANTHER" id="PTHR30417">
    <property type="entry name" value="N-ACETYLMURAMOYL-L-ALANINE AMIDASE AMID"/>
    <property type="match status" value="1"/>
</dbReference>
<feature type="signal peptide" evidence="5">
    <location>
        <begin position="1"/>
        <end position="22"/>
    </location>
</feature>
<organism evidence="7 8">
    <name type="scientific">Luteimonas soli</name>
    <dbReference type="NCBI Taxonomy" id="1648966"/>
    <lineage>
        <taxon>Bacteria</taxon>
        <taxon>Pseudomonadati</taxon>
        <taxon>Pseudomonadota</taxon>
        <taxon>Gammaproteobacteria</taxon>
        <taxon>Lysobacterales</taxon>
        <taxon>Lysobacteraceae</taxon>
        <taxon>Luteimonas</taxon>
    </lineage>
</organism>
<evidence type="ECO:0000259" key="6">
    <source>
        <dbReference type="SMART" id="SM00644"/>
    </source>
</evidence>
<evidence type="ECO:0000256" key="5">
    <source>
        <dbReference type="SAM" id="SignalP"/>
    </source>
</evidence>
<keyword evidence="4" id="KW-0961">Cell wall biogenesis/degradation</keyword>
<dbReference type="RefSeq" id="WP_386743396.1">
    <property type="nucleotide sequence ID" value="NZ_JBHRYA010000007.1"/>
</dbReference>
<dbReference type="GO" id="GO:0008745">
    <property type="term" value="F:N-acetylmuramoyl-L-alanine amidase activity"/>
    <property type="evidence" value="ECO:0007669"/>
    <property type="project" value="UniProtKB-EC"/>
</dbReference>
<evidence type="ECO:0000256" key="2">
    <source>
        <dbReference type="ARBA" id="ARBA00011901"/>
    </source>
</evidence>
<evidence type="ECO:0000256" key="4">
    <source>
        <dbReference type="ARBA" id="ARBA00023316"/>
    </source>
</evidence>
<dbReference type="EC" id="3.5.1.28" evidence="2"/>
<sequence length="255" mass="28010">MPIRRLTLLALLAIALSACSHAPPRNPMAQWVPSPNFDERRPVIIVVHYTEQESVEQSLHTLRTRNSGGPVSSHYLVGDDGAIYQLVADAHRAWHAGGGRWGTITDLNSASIGIEIDNDGREPFTEPQVQAVLRLLDDLTARLRIPRTQVIGHSDLAPTRKIDPGPLFPWKRLAEAGFGIWPADDAPPAPEGFDAMRALRLVGYDTTDPEAVVRAFRLHFRGDAQTVLDEEDLRILHALTLPDGAGLLAPMPADR</sequence>
<dbReference type="Pfam" id="PF01510">
    <property type="entry name" value="Amidase_2"/>
    <property type="match status" value="1"/>
</dbReference>
<dbReference type="InterPro" id="IPR036505">
    <property type="entry name" value="Amidase/PGRP_sf"/>
</dbReference>
<proteinExistence type="predicted"/>
<dbReference type="SUPFAM" id="SSF55846">
    <property type="entry name" value="N-acetylmuramoyl-L-alanine amidase-like"/>
    <property type="match status" value="1"/>
</dbReference>
<evidence type="ECO:0000313" key="8">
    <source>
        <dbReference type="Proteomes" id="UP001595705"/>
    </source>
</evidence>
<protein>
    <recommendedName>
        <fullName evidence="2">N-acetylmuramoyl-L-alanine amidase</fullName>
        <ecNumber evidence="2">3.5.1.28</ecNumber>
    </recommendedName>
</protein>
<evidence type="ECO:0000256" key="3">
    <source>
        <dbReference type="ARBA" id="ARBA00022801"/>
    </source>
</evidence>
<reference evidence="8" key="1">
    <citation type="journal article" date="2019" name="Int. J. Syst. Evol. Microbiol.">
        <title>The Global Catalogue of Microorganisms (GCM) 10K type strain sequencing project: providing services to taxonomists for standard genome sequencing and annotation.</title>
        <authorList>
            <consortium name="The Broad Institute Genomics Platform"/>
            <consortium name="The Broad Institute Genome Sequencing Center for Infectious Disease"/>
            <person name="Wu L."/>
            <person name="Ma J."/>
        </authorList>
    </citation>
    <scope>NUCLEOTIDE SEQUENCE [LARGE SCALE GENOMIC DNA]</scope>
    <source>
        <strain evidence="8">KCTC 42441</strain>
    </source>
</reference>
<feature type="domain" description="N-acetylmuramoyl-L-alanine amidase" evidence="6">
    <location>
        <begin position="32"/>
        <end position="165"/>
    </location>
</feature>
<dbReference type="PROSITE" id="PS51257">
    <property type="entry name" value="PROKAR_LIPOPROTEIN"/>
    <property type="match status" value="1"/>
</dbReference>
<keyword evidence="8" id="KW-1185">Reference proteome</keyword>
<dbReference type="CDD" id="cd06583">
    <property type="entry name" value="PGRP"/>
    <property type="match status" value="1"/>
</dbReference>
<evidence type="ECO:0000256" key="1">
    <source>
        <dbReference type="ARBA" id="ARBA00001561"/>
    </source>
</evidence>
<evidence type="ECO:0000313" key="7">
    <source>
        <dbReference type="EMBL" id="MFC3716289.1"/>
    </source>
</evidence>